<dbReference type="AlphaFoldDB" id="A0A0L7KXF1"/>
<name>A0A0L7KXF1_OPEBR</name>
<evidence type="ECO:0000259" key="4">
    <source>
        <dbReference type="PROSITE" id="PS51800"/>
    </source>
</evidence>
<sequence length="116" mass="13423">MCEPKPRQLMTCPYNKAHQVEQYRMHIHLQKCRKQYPNEAVSVCPFDATHIIRDVEMDYHVRTCPKRILMDSQIYITDDDHCPVTEALSAPVAQPDTTSSENWDDVSTASYLIPTL</sequence>
<dbReference type="SUPFAM" id="SSF57667">
    <property type="entry name" value="beta-beta-alpha zinc fingers"/>
    <property type="match status" value="2"/>
</dbReference>
<dbReference type="STRING" id="104452.A0A0L7KXF1"/>
<evidence type="ECO:0000313" key="5">
    <source>
        <dbReference type="EMBL" id="KOB67932.1"/>
    </source>
</evidence>
<accession>A0A0L7KXF1</accession>
<comment type="caution">
    <text evidence="5">The sequence shown here is derived from an EMBL/GenBank/DDBJ whole genome shotgun (WGS) entry which is preliminary data.</text>
</comment>
<protein>
    <submittedName>
        <fullName evidence="5">Protein D7</fullName>
    </submittedName>
</protein>
<dbReference type="InterPro" id="IPR036236">
    <property type="entry name" value="Znf_C2H2_sf"/>
</dbReference>
<evidence type="ECO:0000256" key="1">
    <source>
        <dbReference type="ARBA" id="ARBA00022723"/>
    </source>
</evidence>
<gene>
    <name evidence="5" type="ORF">OBRU01_10705</name>
</gene>
<proteinExistence type="predicted"/>
<keyword evidence="1" id="KW-0479">Metal-binding</keyword>
<dbReference type="Pfam" id="PF05253">
    <property type="entry name" value="zf-U11-48K"/>
    <property type="match status" value="2"/>
</dbReference>
<feature type="domain" description="CHHC U11-48K-type" evidence="4">
    <location>
        <begin position="41"/>
        <end position="68"/>
    </location>
</feature>
<dbReference type="Proteomes" id="UP000037510">
    <property type="component" value="Unassembled WGS sequence"/>
</dbReference>
<dbReference type="GO" id="GO:0008270">
    <property type="term" value="F:zinc ion binding"/>
    <property type="evidence" value="ECO:0007669"/>
    <property type="project" value="UniProtKB-KW"/>
</dbReference>
<dbReference type="PANTHER" id="PTHR21402:SF5">
    <property type="entry name" value="GAMETOCYTE SPECIFIC FACTOR 1"/>
    <property type="match status" value="1"/>
</dbReference>
<dbReference type="EMBL" id="JTDY01004622">
    <property type="protein sequence ID" value="KOB67932.1"/>
    <property type="molecule type" value="Genomic_DNA"/>
</dbReference>
<dbReference type="InterPro" id="IPR051591">
    <property type="entry name" value="UPF0224_FAM112_RNA_Proc"/>
</dbReference>
<dbReference type="PANTHER" id="PTHR21402">
    <property type="entry name" value="GAMETOCYTE SPECIFIC FACTOR 1-RELATED"/>
    <property type="match status" value="1"/>
</dbReference>
<evidence type="ECO:0000256" key="3">
    <source>
        <dbReference type="ARBA" id="ARBA00022833"/>
    </source>
</evidence>
<keyword evidence="2" id="KW-0863">Zinc-finger</keyword>
<dbReference type="PROSITE" id="PS51800">
    <property type="entry name" value="ZF_CHHC_U11_48K"/>
    <property type="match status" value="2"/>
</dbReference>
<evidence type="ECO:0000313" key="6">
    <source>
        <dbReference type="Proteomes" id="UP000037510"/>
    </source>
</evidence>
<keyword evidence="3" id="KW-0862">Zinc</keyword>
<reference evidence="5 6" key="1">
    <citation type="journal article" date="2015" name="Genome Biol. Evol.">
        <title>The genome of winter moth (Operophtera brumata) provides a genomic perspective on sexual dimorphism and phenology.</title>
        <authorList>
            <person name="Derks M.F."/>
            <person name="Smit S."/>
            <person name="Salis L."/>
            <person name="Schijlen E."/>
            <person name="Bossers A."/>
            <person name="Mateman C."/>
            <person name="Pijl A.S."/>
            <person name="de Ridder D."/>
            <person name="Groenen M.A."/>
            <person name="Visser M.E."/>
            <person name="Megens H.J."/>
        </authorList>
    </citation>
    <scope>NUCLEOTIDE SEQUENCE [LARGE SCALE GENOMIC DNA]</scope>
    <source>
        <strain evidence="5">WM2013NL</strain>
        <tissue evidence="5">Head and thorax</tissue>
    </source>
</reference>
<feature type="domain" description="CHHC U11-48K-type" evidence="4">
    <location>
        <begin position="9"/>
        <end position="36"/>
    </location>
</feature>
<evidence type="ECO:0000256" key="2">
    <source>
        <dbReference type="ARBA" id="ARBA00022771"/>
    </source>
</evidence>
<dbReference type="InterPro" id="IPR022776">
    <property type="entry name" value="TRM13/UPF0224_CHHC_Znf_dom"/>
</dbReference>
<keyword evidence="6" id="KW-1185">Reference proteome</keyword>
<organism evidence="5 6">
    <name type="scientific">Operophtera brumata</name>
    <name type="common">Winter moth</name>
    <name type="synonym">Phalaena brumata</name>
    <dbReference type="NCBI Taxonomy" id="104452"/>
    <lineage>
        <taxon>Eukaryota</taxon>
        <taxon>Metazoa</taxon>
        <taxon>Ecdysozoa</taxon>
        <taxon>Arthropoda</taxon>
        <taxon>Hexapoda</taxon>
        <taxon>Insecta</taxon>
        <taxon>Pterygota</taxon>
        <taxon>Neoptera</taxon>
        <taxon>Endopterygota</taxon>
        <taxon>Lepidoptera</taxon>
        <taxon>Glossata</taxon>
        <taxon>Ditrysia</taxon>
        <taxon>Geometroidea</taxon>
        <taxon>Geometridae</taxon>
        <taxon>Larentiinae</taxon>
        <taxon>Operophtera</taxon>
    </lineage>
</organism>